<name>A0AB35U5C1_9FIRM</name>
<gene>
    <name evidence="1" type="ORF">MOZ60_09650</name>
</gene>
<evidence type="ECO:0000313" key="2">
    <source>
        <dbReference type="Proteomes" id="UP001286174"/>
    </source>
</evidence>
<sequence length="86" mass="9814">MMKRNEILLDACHAMAAQSDLNEEEWQTFANCCILDVPAVECAALLQRDPRQIRVLYTQVALCMAKEALGQYLQTESMSPVQRKRL</sequence>
<dbReference type="AlphaFoldDB" id="A0AB35U5C1"/>
<dbReference type="RefSeq" id="WP_108775900.1">
    <property type="nucleotide sequence ID" value="NZ_JALBUR010000033.1"/>
</dbReference>
<reference evidence="1 2" key="1">
    <citation type="submission" date="2022-03" db="EMBL/GenBank/DDBJ databases">
        <title>Novel taxa within the pig intestine.</title>
        <authorList>
            <person name="Wylensek D."/>
            <person name="Bishof K."/>
            <person name="Afrizal A."/>
            <person name="Clavel T."/>
        </authorList>
    </citation>
    <scope>NUCLEOTIDE SEQUENCE [LARGE SCALE GENOMIC DNA]</scope>
    <source>
        <strain evidence="1 2">CLA-KB-P133</strain>
    </source>
</reference>
<dbReference type="Proteomes" id="UP001286174">
    <property type="component" value="Unassembled WGS sequence"/>
</dbReference>
<comment type="caution">
    <text evidence="1">The sequence shown here is derived from an EMBL/GenBank/DDBJ whole genome shotgun (WGS) entry which is preliminary data.</text>
</comment>
<accession>A0AB35U5C1</accession>
<protein>
    <submittedName>
        <fullName evidence="1">Uncharacterized protein</fullName>
    </submittedName>
</protein>
<dbReference type="EMBL" id="JALBUR010000033">
    <property type="protein sequence ID" value="MDX8420348.1"/>
    <property type="molecule type" value="Genomic_DNA"/>
</dbReference>
<keyword evidence="2" id="KW-1185">Reference proteome</keyword>
<evidence type="ECO:0000313" key="1">
    <source>
        <dbReference type="EMBL" id="MDX8420348.1"/>
    </source>
</evidence>
<organism evidence="1 2">
    <name type="scientific">Grylomicrobium aquisgranensis</name>
    <dbReference type="NCBI Taxonomy" id="2926318"/>
    <lineage>
        <taxon>Bacteria</taxon>
        <taxon>Bacillati</taxon>
        <taxon>Bacillota</taxon>
        <taxon>Erysipelotrichia</taxon>
        <taxon>Erysipelotrichales</taxon>
        <taxon>Erysipelotrichaceae</taxon>
        <taxon>Grylomicrobium</taxon>
    </lineage>
</organism>
<proteinExistence type="predicted"/>